<evidence type="ECO:0000256" key="1">
    <source>
        <dbReference type="SAM" id="MobiDB-lite"/>
    </source>
</evidence>
<evidence type="ECO:0000256" key="2">
    <source>
        <dbReference type="SAM" id="SignalP"/>
    </source>
</evidence>
<accession>A0A176ZIX6</accession>
<reference evidence="3 4" key="1">
    <citation type="submission" date="2016-02" db="EMBL/GenBank/DDBJ databases">
        <title>Draft genome sequence of the strain BR 10247T Bradyrhizobium neotropicale isolated from nodules of Centrolobium paraense.</title>
        <authorList>
            <person name="Simoes-Araujo J.L."/>
            <person name="Barauna A.C."/>
            <person name="Silva K."/>
            <person name="Zilli J.E."/>
        </authorList>
    </citation>
    <scope>NUCLEOTIDE SEQUENCE [LARGE SCALE GENOMIC DNA]</scope>
    <source>
        <strain evidence="3 4">BR 10247</strain>
    </source>
</reference>
<evidence type="ECO:0000313" key="3">
    <source>
        <dbReference type="EMBL" id="OAF19783.1"/>
    </source>
</evidence>
<dbReference type="RefSeq" id="WP_063676282.1">
    <property type="nucleotide sequence ID" value="NZ_LSEF01000015.1"/>
</dbReference>
<dbReference type="AlphaFoldDB" id="A0A176ZIX6"/>
<feature type="region of interest" description="Disordered" evidence="1">
    <location>
        <begin position="73"/>
        <end position="93"/>
    </location>
</feature>
<keyword evidence="2" id="KW-0732">Signal</keyword>
<comment type="caution">
    <text evidence="3">The sequence shown here is derived from an EMBL/GenBank/DDBJ whole genome shotgun (WGS) entry which is preliminary data.</text>
</comment>
<name>A0A176ZIX6_9BRAD</name>
<evidence type="ECO:0000313" key="4">
    <source>
        <dbReference type="Proteomes" id="UP000077173"/>
    </source>
</evidence>
<dbReference type="EMBL" id="LSEF01000015">
    <property type="protein sequence ID" value="OAF19783.1"/>
    <property type="molecule type" value="Genomic_DNA"/>
</dbReference>
<proteinExistence type="predicted"/>
<protein>
    <submittedName>
        <fullName evidence="3">Uncharacterized protein</fullName>
    </submittedName>
</protein>
<sequence length="93" mass="9803">MKKLLGGFAAIVMSTTISGAPAHAQSKNSTPHALDCMAKAGFTHDMWVARRAGTNAQVAQYIACRDGVSVSQAKQTGRSDGNFDTFKPSKSSK</sequence>
<keyword evidence="4" id="KW-1185">Reference proteome</keyword>
<organism evidence="3 4">
    <name type="scientific">Bradyrhizobium neotropicale</name>
    <dbReference type="NCBI Taxonomy" id="1497615"/>
    <lineage>
        <taxon>Bacteria</taxon>
        <taxon>Pseudomonadati</taxon>
        <taxon>Pseudomonadota</taxon>
        <taxon>Alphaproteobacteria</taxon>
        <taxon>Hyphomicrobiales</taxon>
        <taxon>Nitrobacteraceae</taxon>
        <taxon>Bradyrhizobium</taxon>
    </lineage>
</organism>
<dbReference type="GeneID" id="32584940"/>
<gene>
    <name evidence="3" type="ORF">AXW67_35305</name>
</gene>
<feature type="signal peptide" evidence="2">
    <location>
        <begin position="1"/>
        <end position="24"/>
    </location>
</feature>
<feature type="chain" id="PRO_5008056007" evidence="2">
    <location>
        <begin position="25"/>
        <end position="93"/>
    </location>
</feature>
<dbReference type="Proteomes" id="UP000077173">
    <property type="component" value="Unassembled WGS sequence"/>
</dbReference>